<evidence type="ECO:0000313" key="1">
    <source>
        <dbReference type="EMBL" id="REI42432.1"/>
    </source>
</evidence>
<gene>
    <name evidence="1" type="ORF">DYH56_03505</name>
</gene>
<reference evidence="1 2" key="1">
    <citation type="submission" date="2018-08" db="EMBL/GenBank/DDBJ databases">
        <title>Draft genome sequence of Psychrilyobacter sp. strain SD5 isolated from Black Sea water.</title>
        <authorList>
            <person name="Yadav S."/>
            <person name="Villanueva L."/>
            <person name="Damste J.S.S."/>
        </authorList>
    </citation>
    <scope>NUCLEOTIDE SEQUENCE [LARGE SCALE GENOMIC DNA]</scope>
    <source>
        <strain evidence="1 2">SD5</strain>
    </source>
</reference>
<sequence>MLIQNMEGLKMIKIDDISLLKLLPNFLQEDKEIQFLTQVIQEEMDLINTREKNLFLYGNFSSLNEPILDELAYQWKVEGYDQTLSKDIKADLVETAYIVRKTKGTRYAVETTIKDIHGDFELLEWYQYGGDPYHFKVVGETAPTGEKLEKLYKSINTTKNERSSLDGIIVSSQWEGINYHSTLYHSSIFEEIPLDPNVASDFEEYLGGING</sequence>
<dbReference type="EMBL" id="QUAJ01000004">
    <property type="protein sequence ID" value="REI42432.1"/>
    <property type="molecule type" value="Genomic_DNA"/>
</dbReference>
<keyword evidence="2" id="KW-1185">Reference proteome</keyword>
<comment type="caution">
    <text evidence="1">The sequence shown here is derived from an EMBL/GenBank/DDBJ whole genome shotgun (WGS) entry which is preliminary data.</text>
</comment>
<name>A0ABX9KJX7_9FUSO</name>
<evidence type="ECO:0000313" key="2">
    <source>
        <dbReference type="Proteomes" id="UP000263486"/>
    </source>
</evidence>
<dbReference type="NCBIfam" id="TIGR01634">
    <property type="entry name" value="tail_P2_I"/>
    <property type="match status" value="1"/>
</dbReference>
<dbReference type="Proteomes" id="UP000263486">
    <property type="component" value="Unassembled WGS sequence"/>
</dbReference>
<organism evidence="1 2">
    <name type="scientific">Psychrilyobacter piezotolerans</name>
    <dbReference type="NCBI Taxonomy" id="2293438"/>
    <lineage>
        <taxon>Bacteria</taxon>
        <taxon>Fusobacteriati</taxon>
        <taxon>Fusobacteriota</taxon>
        <taxon>Fusobacteriia</taxon>
        <taxon>Fusobacteriales</taxon>
        <taxon>Fusobacteriaceae</taxon>
        <taxon>Psychrilyobacter</taxon>
    </lineage>
</organism>
<protein>
    <submittedName>
        <fullName evidence="1">Phage tail protein I</fullName>
    </submittedName>
</protein>
<accession>A0ABX9KJX7</accession>
<dbReference type="Pfam" id="PF09684">
    <property type="entry name" value="Tail_P2_I"/>
    <property type="match status" value="1"/>
</dbReference>
<proteinExistence type="predicted"/>
<dbReference type="InterPro" id="IPR006521">
    <property type="entry name" value="Tail_protein_I"/>
</dbReference>